<proteinExistence type="predicted"/>
<protein>
    <submittedName>
        <fullName evidence="2">(rape) hypothetical protein</fullName>
    </submittedName>
</protein>
<feature type="region of interest" description="Disordered" evidence="1">
    <location>
        <begin position="1"/>
        <end position="44"/>
    </location>
</feature>
<dbReference type="EMBL" id="HG994371">
    <property type="protein sequence ID" value="CAF1967015.1"/>
    <property type="molecule type" value="Genomic_DNA"/>
</dbReference>
<sequence length="44" mass="4744">MESSFGDSSFPGHHYISNDRGGFSAKEASKQDNKETSFAMSSSP</sequence>
<gene>
    <name evidence="2" type="ORF">DARMORV10_C07P14400.1</name>
</gene>
<accession>A0A816LYG1</accession>
<dbReference type="AlphaFoldDB" id="A0A816LYG1"/>
<organism evidence="2">
    <name type="scientific">Brassica napus</name>
    <name type="common">Rape</name>
    <dbReference type="NCBI Taxonomy" id="3708"/>
    <lineage>
        <taxon>Eukaryota</taxon>
        <taxon>Viridiplantae</taxon>
        <taxon>Streptophyta</taxon>
        <taxon>Embryophyta</taxon>
        <taxon>Tracheophyta</taxon>
        <taxon>Spermatophyta</taxon>
        <taxon>Magnoliopsida</taxon>
        <taxon>eudicotyledons</taxon>
        <taxon>Gunneridae</taxon>
        <taxon>Pentapetalae</taxon>
        <taxon>rosids</taxon>
        <taxon>malvids</taxon>
        <taxon>Brassicales</taxon>
        <taxon>Brassicaceae</taxon>
        <taxon>Brassiceae</taxon>
        <taxon>Brassica</taxon>
    </lineage>
</organism>
<evidence type="ECO:0000256" key="1">
    <source>
        <dbReference type="SAM" id="MobiDB-lite"/>
    </source>
</evidence>
<evidence type="ECO:0000313" key="2">
    <source>
        <dbReference type="EMBL" id="CAF1967015.1"/>
    </source>
</evidence>
<dbReference type="Proteomes" id="UP001295469">
    <property type="component" value="Chromosome C07"/>
</dbReference>
<name>A0A816LYG1_BRANA</name>
<reference evidence="2" key="1">
    <citation type="submission" date="2021-01" db="EMBL/GenBank/DDBJ databases">
        <authorList>
            <consortium name="Genoscope - CEA"/>
            <person name="William W."/>
        </authorList>
    </citation>
    <scope>NUCLEOTIDE SEQUENCE</scope>
</reference>